<feature type="domain" description="N-acetyltransferase" evidence="1">
    <location>
        <begin position="72"/>
        <end position="230"/>
    </location>
</feature>
<comment type="caution">
    <text evidence="2">The sequence shown here is derived from an EMBL/GenBank/DDBJ whole genome shotgun (WGS) entry which is preliminary data.</text>
</comment>
<dbReference type="PROSITE" id="PS51186">
    <property type="entry name" value="GNAT"/>
    <property type="match status" value="1"/>
</dbReference>
<keyword evidence="2" id="KW-0808">Transferase</keyword>
<dbReference type="Pfam" id="PF13508">
    <property type="entry name" value="Acetyltransf_7"/>
    <property type="match status" value="1"/>
</dbReference>
<dbReference type="SUPFAM" id="SSF55729">
    <property type="entry name" value="Acyl-CoA N-acyltransferases (Nat)"/>
    <property type="match status" value="1"/>
</dbReference>
<protein>
    <submittedName>
        <fullName evidence="2">GNAT family N-acetyltransferase</fullName>
    </submittedName>
</protein>
<dbReference type="OrthoDB" id="7057833at2"/>
<dbReference type="InterPro" id="IPR000182">
    <property type="entry name" value="GNAT_dom"/>
</dbReference>
<evidence type="ECO:0000259" key="1">
    <source>
        <dbReference type="PROSITE" id="PS51186"/>
    </source>
</evidence>
<organism evidence="2 3">
    <name type="scientific">Exilibacterium tricleocarpae</name>
    <dbReference type="NCBI Taxonomy" id="2591008"/>
    <lineage>
        <taxon>Bacteria</taxon>
        <taxon>Pseudomonadati</taxon>
        <taxon>Pseudomonadota</taxon>
        <taxon>Gammaproteobacteria</taxon>
        <taxon>Cellvibrionales</taxon>
        <taxon>Cellvibrionaceae</taxon>
        <taxon>Exilibacterium</taxon>
    </lineage>
</organism>
<dbReference type="Gene3D" id="3.40.630.30">
    <property type="match status" value="1"/>
</dbReference>
<dbReference type="EMBL" id="VHSG01000006">
    <property type="protein sequence ID" value="TQV83996.1"/>
    <property type="molecule type" value="Genomic_DNA"/>
</dbReference>
<dbReference type="Proteomes" id="UP000319732">
    <property type="component" value="Unassembled WGS sequence"/>
</dbReference>
<dbReference type="InterPro" id="IPR016181">
    <property type="entry name" value="Acyl_CoA_acyltransferase"/>
</dbReference>
<dbReference type="CDD" id="cd04301">
    <property type="entry name" value="NAT_SF"/>
    <property type="match status" value="1"/>
</dbReference>
<sequence length="230" mass="26021">MSTGPRIGSRRHCWSDWPEKGELLQLGKNNGTVPTDAQIERLQPHQFDLIGAILAAGFKDDAVNLWAFNGSDALLPVFTDLARYCYLRRGFGHYTRDQLAGTLWLPPGQKESCGIAGTAKIGWHIFRHGGLTAFRRSLAALDFLEKRHPQKPHYYLFTIAVHPSLQGRGVGSRLMKVALEEVDRQRQPAYLENSKQDNIAFYRKHGFEIVEEVVPAAGCPPLWLMWRDAR</sequence>
<accession>A0A545U3F8</accession>
<dbReference type="PANTHER" id="PTHR42791:SF1">
    <property type="entry name" value="N-ACETYLTRANSFERASE DOMAIN-CONTAINING PROTEIN"/>
    <property type="match status" value="1"/>
</dbReference>
<proteinExistence type="predicted"/>
<keyword evidence="3" id="KW-1185">Reference proteome</keyword>
<name>A0A545U3F8_9GAMM</name>
<dbReference type="InterPro" id="IPR052523">
    <property type="entry name" value="Trichothecene_AcTrans"/>
</dbReference>
<evidence type="ECO:0000313" key="2">
    <source>
        <dbReference type="EMBL" id="TQV83996.1"/>
    </source>
</evidence>
<evidence type="ECO:0000313" key="3">
    <source>
        <dbReference type="Proteomes" id="UP000319732"/>
    </source>
</evidence>
<dbReference type="PANTHER" id="PTHR42791">
    <property type="entry name" value="GNAT FAMILY ACETYLTRANSFERASE"/>
    <property type="match status" value="1"/>
</dbReference>
<dbReference type="GO" id="GO:0016747">
    <property type="term" value="F:acyltransferase activity, transferring groups other than amino-acyl groups"/>
    <property type="evidence" value="ECO:0007669"/>
    <property type="project" value="InterPro"/>
</dbReference>
<dbReference type="AlphaFoldDB" id="A0A545U3F8"/>
<reference evidence="2 3" key="1">
    <citation type="submission" date="2019-06" db="EMBL/GenBank/DDBJ databases">
        <title>Whole genome sequence for Cellvibrionaceae sp. R142.</title>
        <authorList>
            <person name="Wang G."/>
        </authorList>
    </citation>
    <scope>NUCLEOTIDE SEQUENCE [LARGE SCALE GENOMIC DNA]</scope>
    <source>
        <strain evidence="2 3">R142</strain>
    </source>
</reference>
<gene>
    <name evidence="2" type="ORF">FKG94_04830</name>
</gene>